<keyword evidence="3" id="KW-1185">Reference proteome</keyword>
<feature type="non-terminal residue" evidence="2">
    <location>
        <position position="119"/>
    </location>
</feature>
<name>A0ABN9RS00_9DINO</name>
<evidence type="ECO:0000256" key="1">
    <source>
        <dbReference type="SAM" id="MobiDB-lite"/>
    </source>
</evidence>
<evidence type="ECO:0000313" key="2">
    <source>
        <dbReference type="EMBL" id="CAK0821879.1"/>
    </source>
</evidence>
<accession>A0ABN9RS00</accession>
<reference evidence="2" key="1">
    <citation type="submission" date="2023-10" db="EMBL/GenBank/DDBJ databases">
        <authorList>
            <person name="Chen Y."/>
            <person name="Shah S."/>
            <person name="Dougan E. K."/>
            <person name="Thang M."/>
            <person name="Chan C."/>
        </authorList>
    </citation>
    <scope>NUCLEOTIDE SEQUENCE [LARGE SCALE GENOMIC DNA]</scope>
</reference>
<protein>
    <submittedName>
        <fullName evidence="2">Uncharacterized protein</fullName>
    </submittedName>
</protein>
<dbReference type="EMBL" id="CAUYUJ010007757">
    <property type="protein sequence ID" value="CAK0821879.1"/>
    <property type="molecule type" value="Genomic_DNA"/>
</dbReference>
<proteinExistence type="predicted"/>
<evidence type="ECO:0000313" key="3">
    <source>
        <dbReference type="Proteomes" id="UP001189429"/>
    </source>
</evidence>
<dbReference type="Proteomes" id="UP001189429">
    <property type="component" value="Unassembled WGS sequence"/>
</dbReference>
<comment type="caution">
    <text evidence="2">The sequence shown here is derived from an EMBL/GenBank/DDBJ whole genome shotgun (WGS) entry which is preliminary data.</text>
</comment>
<sequence length="119" mass="12618">GEVVRSCSAGSFHIPEDDCVARQMHAGDSITEAREVPLDGSQHKEDGGRVSPRGRALAALHSEGLLGERAVIHGVLLFVLPRDIGRAELRAHVKLPQVSVPPVVAVPDDKFVGDGVSDQ</sequence>
<feature type="compositionally biased region" description="Basic and acidic residues" evidence="1">
    <location>
        <begin position="32"/>
        <end position="48"/>
    </location>
</feature>
<organism evidence="2 3">
    <name type="scientific">Prorocentrum cordatum</name>
    <dbReference type="NCBI Taxonomy" id="2364126"/>
    <lineage>
        <taxon>Eukaryota</taxon>
        <taxon>Sar</taxon>
        <taxon>Alveolata</taxon>
        <taxon>Dinophyceae</taxon>
        <taxon>Prorocentrales</taxon>
        <taxon>Prorocentraceae</taxon>
        <taxon>Prorocentrum</taxon>
    </lineage>
</organism>
<gene>
    <name evidence="2" type="ORF">PCOR1329_LOCUS23017</name>
</gene>
<feature type="region of interest" description="Disordered" evidence="1">
    <location>
        <begin position="32"/>
        <end position="52"/>
    </location>
</feature>
<feature type="non-terminal residue" evidence="2">
    <location>
        <position position="1"/>
    </location>
</feature>